<dbReference type="OrthoDB" id="5389400at2759"/>
<dbReference type="EMBL" id="KZ678141">
    <property type="protein sequence ID" value="PSN62713.1"/>
    <property type="molecule type" value="Genomic_DNA"/>
</dbReference>
<dbReference type="Pfam" id="PF24883">
    <property type="entry name" value="NPHP3_N"/>
    <property type="match status" value="1"/>
</dbReference>
<feature type="domain" description="DUF7708" evidence="2">
    <location>
        <begin position="88"/>
        <end position="244"/>
    </location>
</feature>
<reference evidence="4 5" key="1">
    <citation type="journal article" date="2018" name="Front. Microbiol.">
        <title>Genome-Wide Analysis of Corynespora cassiicola Leaf Fall Disease Putative Effectors.</title>
        <authorList>
            <person name="Lopez D."/>
            <person name="Ribeiro S."/>
            <person name="Label P."/>
            <person name="Fumanal B."/>
            <person name="Venisse J.S."/>
            <person name="Kohler A."/>
            <person name="de Oliveira R.R."/>
            <person name="Labutti K."/>
            <person name="Lipzen A."/>
            <person name="Lail K."/>
            <person name="Bauer D."/>
            <person name="Ohm R.A."/>
            <person name="Barry K.W."/>
            <person name="Spatafora J."/>
            <person name="Grigoriev I.V."/>
            <person name="Martin F.M."/>
            <person name="Pujade-Renaud V."/>
        </authorList>
    </citation>
    <scope>NUCLEOTIDE SEQUENCE [LARGE SCALE GENOMIC DNA]</scope>
    <source>
        <strain evidence="4 5">Philippines</strain>
    </source>
</reference>
<evidence type="ECO:0000313" key="5">
    <source>
        <dbReference type="Proteomes" id="UP000240883"/>
    </source>
</evidence>
<dbReference type="Pfam" id="PF24809">
    <property type="entry name" value="DUF7708"/>
    <property type="match status" value="1"/>
</dbReference>
<dbReference type="PANTHER" id="PTHR10039:SF15">
    <property type="entry name" value="NACHT DOMAIN-CONTAINING PROTEIN"/>
    <property type="match status" value="1"/>
</dbReference>
<dbReference type="InterPro" id="IPR056884">
    <property type="entry name" value="NPHP3-like_N"/>
</dbReference>
<sequence length="1438" mass="164071">MPKSTTEDDKTGDHIKEMRSRIRGTYQYDEARELFKKTLEDFRGSLSEDKKVEVEGFTDSKSMIDSIKDMCNNHKTKKSRLTQCCESISNLSNRLEPFFDIVSIFIQSHPEFAALAWGAVRLVFKIGVNYVTFLEKICDMLQEMSDKLPAYEDFISRIGKDLTSSRRTYPRLMYVLALLYRDVIGFCEEAFGLLSRKRGLRVESKLIWSFSWKPFDLRFGELLKRFTKHTELFELEMNVAQTNEMMTHYEVFQKHIEKTADLSAEMLHDRNKREKEDMECRLTELKNWIDATSWEDLYEETMTQKIDATGEWLLQDPRYKKWLEGAKSSWKDNLRSENAVIVIEGKPGYGKTFLCATLINQLRESVSMKSPLVDSMLLGSIKICFYFFSKLQNRLKKSTSSEAFRAVLAQLLHNHQDDQGMIDAASLIMHKNSKGQIYASQGEVMSLLQWSLQRHPNTILVFDAIDECQDIDKLFQGLRTIHSEKNTGSTPKVTNDHSVSRSGQIQAPSLHEVETTVTQPVIALFTRPDIRIPPYISRGCIHVHLNADQNFEDIISFLGPSLQDLIEDELLGDDQDYDDLLSRTTQHADGMFLWAKLLIDYLRWDGLSIQDRLDALDNLVLLEGLDMLYQAILTNLKAKLPRSLQEKSKDAFQWAIGSVRPLHLDEMRVALGINDATSLSEQSLIQKDRMERSISTISGALLEVAPDRTVRFAHLSIREYLSQEPSNFNGANHGYNFQRHRTHRFLASSCLRYLVRHIPHEPLSGSSQETPDKELVRKKIYLLDYCSRFWVRHAEVGLDSYDLEQPKTNFPNEDHSYRNFFQVIDEFVRHRQCTTTWIESSWVFAAPPSLGRLPKVLSTISRHRMTTSMHSATERSPTDDIALENLASKLEQFNNDLDKLNKTWGHVLSGTPNEIWEPSIPAFTKSAFWSCTNDAEITSIGFGQIPDKDHILIRSHLSSTASDMGFVKIIPPRSILSQNVPSEISNRETWLSKYSSGWQASFEVWSIEKKCLEFKLSIDLSESDITLLLLEASEESRYKQKQSSFKKLGFRCPATMSDDLRKVLVLGSLIVVRETIPTSKPGTTYRCVFDHKYLRPWAIQHSSHQSRNTLGFSYGAMLSPSGDYLFIARFSERNEDGFWLSSDTQLWDLIVYQGLNSPEWKQETSTVASMTAFLTSLPFAGFGQVQVDLFDRHFIFHPDLPVLCFVLRSNTVIWMFSDPGSEPIRVHRDPLEGLAFSTCGNYLHGRTSGRYKSPGLVVVGIQEVLETLRGHTPLEVTKRKQHLSQAIQGSSEGKISIRDLIAGGNQPLQKTNTITFRRDRRGLAEMSELQQSEAAGAVVLYTLCEDGTTRSETLSRIPKDMLSSEAVLLKGQSQEADESVVRVVLNKRPSNQYCFHDEGNLGAPVLIERKIGSIPFVTASVGEENMLEFPIVKAINSS</sequence>
<dbReference type="Proteomes" id="UP000240883">
    <property type="component" value="Unassembled WGS sequence"/>
</dbReference>
<dbReference type="InterPro" id="IPR027417">
    <property type="entry name" value="P-loop_NTPase"/>
</dbReference>
<keyword evidence="1" id="KW-0677">Repeat</keyword>
<evidence type="ECO:0000259" key="2">
    <source>
        <dbReference type="Pfam" id="PF24809"/>
    </source>
</evidence>
<name>A0A2T2NBB2_CORCC</name>
<protein>
    <submittedName>
        <fullName evidence="4">Uncharacterized protein</fullName>
    </submittedName>
</protein>
<dbReference type="SUPFAM" id="SSF52540">
    <property type="entry name" value="P-loop containing nucleoside triphosphate hydrolases"/>
    <property type="match status" value="1"/>
</dbReference>
<dbReference type="InterPro" id="IPR056125">
    <property type="entry name" value="DUF7708"/>
</dbReference>
<dbReference type="Gene3D" id="3.40.50.300">
    <property type="entry name" value="P-loop containing nucleotide triphosphate hydrolases"/>
    <property type="match status" value="1"/>
</dbReference>
<evidence type="ECO:0000256" key="1">
    <source>
        <dbReference type="ARBA" id="ARBA00022737"/>
    </source>
</evidence>
<dbReference type="PANTHER" id="PTHR10039">
    <property type="entry name" value="AMELOGENIN"/>
    <property type="match status" value="1"/>
</dbReference>
<feature type="domain" description="Nephrocystin 3-like N-terminal" evidence="3">
    <location>
        <begin position="309"/>
        <end position="486"/>
    </location>
</feature>
<gene>
    <name evidence="4" type="ORF">BS50DRAFT_577619</name>
</gene>
<proteinExistence type="predicted"/>
<keyword evidence="5" id="KW-1185">Reference proteome</keyword>
<organism evidence="4 5">
    <name type="scientific">Corynespora cassiicola Philippines</name>
    <dbReference type="NCBI Taxonomy" id="1448308"/>
    <lineage>
        <taxon>Eukaryota</taxon>
        <taxon>Fungi</taxon>
        <taxon>Dikarya</taxon>
        <taxon>Ascomycota</taxon>
        <taxon>Pezizomycotina</taxon>
        <taxon>Dothideomycetes</taxon>
        <taxon>Pleosporomycetidae</taxon>
        <taxon>Pleosporales</taxon>
        <taxon>Corynesporascaceae</taxon>
        <taxon>Corynespora</taxon>
    </lineage>
</organism>
<accession>A0A2T2NBB2</accession>
<evidence type="ECO:0000313" key="4">
    <source>
        <dbReference type="EMBL" id="PSN62713.1"/>
    </source>
</evidence>
<evidence type="ECO:0000259" key="3">
    <source>
        <dbReference type="Pfam" id="PF24883"/>
    </source>
</evidence>